<proteinExistence type="predicted"/>
<protein>
    <recommendedName>
        <fullName evidence="3">Homeobox domain-containing protein</fullName>
    </recommendedName>
</protein>
<sequence length="104" mass="12042">MRKQEDKMVQVSLPANNHCKVHTSRTIPVSPTAPEHFSIEQINKLESKFLHQKWPDKTRVVVIAMESNLLTRDVELWFQARREKWMQGVIAAIALAKESLSEHP</sequence>
<dbReference type="Proteomes" id="UP000275408">
    <property type="component" value="Unassembled WGS sequence"/>
</dbReference>
<dbReference type="EMBL" id="RCHS01003241">
    <property type="protein sequence ID" value="RMX43213.1"/>
    <property type="molecule type" value="Genomic_DNA"/>
</dbReference>
<dbReference type="Pfam" id="PF00046">
    <property type="entry name" value="Homeodomain"/>
    <property type="match status" value="1"/>
</dbReference>
<dbReference type="CDD" id="cd00086">
    <property type="entry name" value="homeodomain"/>
    <property type="match status" value="1"/>
</dbReference>
<evidence type="ECO:0000256" key="1">
    <source>
        <dbReference type="PROSITE-ProRule" id="PRU00108"/>
    </source>
</evidence>
<keyword evidence="5" id="KW-1185">Reference proteome</keyword>
<gene>
    <name evidence="4" type="ORF">pdam_00009702</name>
</gene>
<reference evidence="4 5" key="1">
    <citation type="journal article" date="2018" name="Sci. Rep.">
        <title>Comparative analysis of the Pocillopora damicornis genome highlights role of immune system in coral evolution.</title>
        <authorList>
            <person name="Cunning R."/>
            <person name="Bay R.A."/>
            <person name="Gillette P."/>
            <person name="Baker A.C."/>
            <person name="Traylor-Knowles N."/>
        </authorList>
    </citation>
    <scope>NUCLEOTIDE SEQUENCE [LARGE SCALE GENOMIC DNA]</scope>
    <source>
        <strain evidence="4">RSMAS</strain>
        <tissue evidence="4">Whole animal</tissue>
    </source>
</reference>
<comment type="caution">
    <text evidence="4">The sequence shown here is derived from an EMBL/GenBank/DDBJ whole genome shotgun (WGS) entry which is preliminary data.</text>
</comment>
<evidence type="ECO:0000313" key="4">
    <source>
        <dbReference type="EMBL" id="RMX43213.1"/>
    </source>
</evidence>
<evidence type="ECO:0000256" key="2">
    <source>
        <dbReference type="RuleBase" id="RU000682"/>
    </source>
</evidence>
<accession>A0A3M6TP70</accession>
<evidence type="ECO:0000313" key="5">
    <source>
        <dbReference type="Proteomes" id="UP000275408"/>
    </source>
</evidence>
<keyword evidence="1 2" id="KW-0371">Homeobox</keyword>
<dbReference type="AlphaFoldDB" id="A0A3M6TP70"/>
<dbReference type="SMART" id="SM00389">
    <property type="entry name" value="HOX"/>
    <property type="match status" value="1"/>
</dbReference>
<dbReference type="GO" id="GO:0005634">
    <property type="term" value="C:nucleus"/>
    <property type="evidence" value="ECO:0007669"/>
    <property type="project" value="UniProtKB-SubCell"/>
</dbReference>
<keyword evidence="1 2" id="KW-0238">DNA-binding</keyword>
<dbReference type="SUPFAM" id="SSF46689">
    <property type="entry name" value="Homeodomain-like"/>
    <property type="match status" value="1"/>
</dbReference>
<comment type="subcellular location">
    <subcellularLocation>
        <location evidence="1 2">Nucleus</location>
    </subcellularLocation>
</comment>
<dbReference type="Gene3D" id="1.10.10.60">
    <property type="entry name" value="Homeodomain-like"/>
    <property type="match status" value="1"/>
</dbReference>
<evidence type="ECO:0000259" key="3">
    <source>
        <dbReference type="PROSITE" id="PS50071"/>
    </source>
</evidence>
<keyword evidence="1 2" id="KW-0539">Nucleus</keyword>
<dbReference type="InterPro" id="IPR009057">
    <property type="entry name" value="Homeodomain-like_sf"/>
</dbReference>
<organism evidence="4 5">
    <name type="scientific">Pocillopora damicornis</name>
    <name type="common">Cauliflower coral</name>
    <name type="synonym">Millepora damicornis</name>
    <dbReference type="NCBI Taxonomy" id="46731"/>
    <lineage>
        <taxon>Eukaryota</taxon>
        <taxon>Metazoa</taxon>
        <taxon>Cnidaria</taxon>
        <taxon>Anthozoa</taxon>
        <taxon>Hexacorallia</taxon>
        <taxon>Scleractinia</taxon>
        <taxon>Astrocoeniina</taxon>
        <taxon>Pocilloporidae</taxon>
        <taxon>Pocillopora</taxon>
    </lineage>
</organism>
<dbReference type="OrthoDB" id="5949398at2759"/>
<dbReference type="GO" id="GO:0003677">
    <property type="term" value="F:DNA binding"/>
    <property type="evidence" value="ECO:0007669"/>
    <property type="project" value="UniProtKB-UniRule"/>
</dbReference>
<feature type="DNA-binding region" description="Homeobox" evidence="1">
    <location>
        <begin position="39"/>
        <end position="89"/>
    </location>
</feature>
<dbReference type="PROSITE" id="PS50071">
    <property type="entry name" value="HOMEOBOX_2"/>
    <property type="match status" value="1"/>
</dbReference>
<dbReference type="InterPro" id="IPR001356">
    <property type="entry name" value="HD"/>
</dbReference>
<name>A0A3M6TP70_POCDA</name>
<feature type="domain" description="Homeobox" evidence="3">
    <location>
        <begin position="37"/>
        <end position="88"/>
    </location>
</feature>